<proteinExistence type="predicted"/>
<sequence>MYTTQWREPQRQEQYTFAPPSTNQPDNIYVATPPTTSQYDFEMQMLASAQMQGVNTARPTLPWMPGQFDPRALVPAGVGMNGIMALPKPFSTRVSANAAMATHDPLPARTNANTDTTGAETANAPGVMATTESVAAADGTNIADRLKRRSALRQFGPRGLPPPTPRSTDSEPSASSSYLSGRASVTARGAAQTGPEVQKGHNRSIPKRVLSQTPKAIAARARRADEAQNAGKKQGPLPSPAAATPATSVDTDMRRLVASQAIQSLDPAASVPAVTPAKRATAHNADESMNAKRVRIMPSPKYFEDASETMASSPETTPNSVAAADKPTGDVLAKHLQLIREYSRPGEDLDWMKETSSKKRAKMQKVLFARKATAVRTAESRRKQKEAPTGEAFPSQAAQQTADSHRDPPADSTSDTTVLARSDRRSTTHEQPSGRLTTSDLVTAEPAMGDARTRTTTDQQHSPIIHLLDNPDAEKLSNVTLADIQKYSNPGEDLDWTKVTDLAERSRRMTTFINRRSTLQHQQQREQLGSITPAPSAAPASPAAKAGSAEHEPLDESLGVPLQYADERLTPEAKAEVARYSNPGEDLDWTQVVLPSERMRRYRTVLNRKAVYNKTGTAWRSQVPPPPPANNVPHPSTGRPVSAKSLADIAKYSQEGKDLDWTKCKNAEERERLQKIIKELKRYDPEVHGASRRTSRVSETEALVSARDIRKFTKPRCSMSRDHTVNEGESGDDAEHMEKAGDPIESDGAPAEPAAKPSKSSRNAKSLADIAKYTLEGEDLDSTKVQDPAKRRAIQRIVSDRKSKDSEAVRIRAPAHTPSFGEAGLTKTKRVARGSTHFTSTVSVADDDAADSELGEDPDFDGDNLSPGGQALARLTTHPNIVARPLSAQAAADIAKYSRAGEDLDWSKLDDAHERKRLQNLIAHRKYQDSKTATRRKAVPTKPHGVDSAPQGDLESAQSDVDPEAEVNEDVDEGAADDEDAVSSTPFDMPEPQGLDDLRVIDFAGGSFSDPEFVQNLKAILYRIGKSKSNSFYSKQCRRIGTLLNAASPPKSGEVLYKYTSEQAAKVVETNAYFAGPMVTYGQQPMPLQSQEQFFAEYYDESVEVNVQDPSTRVAKLEPHVRKVNMSTVKARFSQPVKGTPWNILELAAHREDGLRPEFLNNEDCTLLTKLKLPCSGETANRLGYTEGWREVEKWVLAAQAGALTEPHQDSHGYSTYITVNEGTVGFGWLSNPTDDERAAWSKGHDSYTGGRWRYVVLRAGATVYFPAGTVHFVFRHPGAGNTLAFGGHVLRCSQIVRWVRVLLAEQSNGYITNEDLSVSAPGYLNRVEKYVKQAQKSGREEMWGGKEAIDEFLKLKQDFTAQAARIEKSLKKAGKRA</sequence>
<feature type="compositionally biased region" description="Polar residues" evidence="1">
    <location>
        <begin position="110"/>
        <end position="120"/>
    </location>
</feature>
<name>A0A4V5NJG2_9PEZI</name>
<dbReference type="Proteomes" id="UP000309340">
    <property type="component" value="Unassembled WGS sequence"/>
</dbReference>
<feature type="region of interest" description="Disordered" evidence="1">
    <location>
        <begin position="920"/>
        <end position="993"/>
    </location>
</feature>
<feature type="domain" description="JmjC" evidence="2">
    <location>
        <begin position="1160"/>
        <end position="1307"/>
    </location>
</feature>
<feature type="compositionally biased region" description="Low complexity" evidence="1">
    <location>
        <begin position="533"/>
        <end position="547"/>
    </location>
</feature>
<feature type="compositionally biased region" description="Low complexity" evidence="1">
    <location>
        <begin position="749"/>
        <end position="761"/>
    </location>
</feature>
<feature type="compositionally biased region" description="Basic and acidic residues" evidence="1">
    <location>
        <begin position="378"/>
        <end position="388"/>
    </location>
</feature>
<evidence type="ECO:0000259" key="2">
    <source>
        <dbReference type="PROSITE" id="PS51184"/>
    </source>
</evidence>
<gene>
    <name evidence="3" type="ORF">B0A55_02586</name>
</gene>
<feature type="compositionally biased region" description="Polar residues" evidence="1">
    <location>
        <begin position="429"/>
        <end position="441"/>
    </location>
</feature>
<dbReference type="InterPro" id="IPR003347">
    <property type="entry name" value="JmjC_dom"/>
</dbReference>
<feature type="region of interest" description="Disordered" evidence="1">
    <location>
        <begin position="101"/>
        <end position="127"/>
    </location>
</feature>
<dbReference type="STRING" id="329884.A0A4V5NJG2"/>
<dbReference type="EMBL" id="NAJQ01000143">
    <property type="protein sequence ID" value="TKA77209.1"/>
    <property type="molecule type" value="Genomic_DNA"/>
</dbReference>
<dbReference type="SUPFAM" id="SSF51197">
    <property type="entry name" value="Clavaminate synthase-like"/>
    <property type="match status" value="1"/>
</dbReference>
<evidence type="ECO:0000256" key="1">
    <source>
        <dbReference type="SAM" id="MobiDB-lite"/>
    </source>
</evidence>
<protein>
    <recommendedName>
        <fullName evidence="2">JmjC domain-containing protein</fullName>
    </recommendedName>
</protein>
<dbReference type="PROSITE" id="PS51184">
    <property type="entry name" value="JMJC"/>
    <property type="match status" value="1"/>
</dbReference>
<evidence type="ECO:0000313" key="4">
    <source>
        <dbReference type="Proteomes" id="UP000309340"/>
    </source>
</evidence>
<feature type="compositionally biased region" description="Basic and acidic residues" evidence="1">
    <location>
        <begin position="781"/>
        <end position="790"/>
    </location>
</feature>
<feature type="compositionally biased region" description="Basic and acidic residues" evidence="1">
    <location>
        <begin position="733"/>
        <end position="742"/>
    </location>
</feature>
<dbReference type="Gene3D" id="2.60.120.650">
    <property type="entry name" value="Cupin"/>
    <property type="match status" value="1"/>
</dbReference>
<reference evidence="3 4" key="1">
    <citation type="submission" date="2017-03" db="EMBL/GenBank/DDBJ databases">
        <title>Genomes of endolithic fungi from Antarctica.</title>
        <authorList>
            <person name="Coleine C."/>
            <person name="Masonjones S."/>
            <person name="Stajich J.E."/>
        </authorList>
    </citation>
    <scope>NUCLEOTIDE SEQUENCE [LARGE SCALE GENOMIC DNA]</scope>
    <source>
        <strain evidence="3 4">CCFEE 5184</strain>
    </source>
</reference>
<feature type="region of interest" description="Disordered" evidence="1">
    <location>
        <begin position="515"/>
        <end position="557"/>
    </location>
</feature>
<feature type="compositionally biased region" description="Acidic residues" evidence="1">
    <location>
        <begin position="845"/>
        <end position="862"/>
    </location>
</feature>
<comment type="caution">
    <text evidence="3">The sequence shown here is derived from an EMBL/GenBank/DDBJ whole genome shotgun (WGS) entry which is preliminary data.</text>
</comment>
<feature type="region of interest" description="Disordered" evidence="1">
    <location>
        <begin position="618"/>
        <end position="641"/>
    </location>
</feature>
<feature type="compositionally biased region" description="Acidic residues" evidence="1">
    <location>
        <begin position="961"/>
        <end position="981"/>
    </location>
</feature>
<feature type="compositionally biased region" description="Basic and acidic residues" evidence="1">
    <location>
        <begin position="798"/>
        <end position="810"/>
    </location>
</feature>
<organism evidence="3 4">
    <name type="scientific">Friedmanniomyces simplex</name>
    <dbReference type="NCBI Taxonomy" id="329884"/>
    <lineage>
        <taxon>Eukaryota</taxon>
        <taxon>Fungi</taxon>
        <taxon>Dikarya</taxon>
        <taxon>Ascomycota</taxon>
        <taxon>Pezizomycotina</taxon>
        <taxon>Dothideomycetes</taxon>
        <taxon>Dothideomycetidae</taxon>
        <taxon>Mycosphaerellales</taxon>
        <taxon>Teratosphaeriaceae</taxon>
        <taxon>Friedmanniomyces</taxon>
    </lineage>
</organism>
<feature type="region of interest" description="Disordered" evidence="1">
    <location>
        <begin position="152"/>
        <end position="248"/>
    </location>
</feature>
<evidence type="ECO:0000313" key="3">
    <source>
        <dbReference type="EMBL" id="TKA77209.1"/>
    </source>
</evidence>
<dbReference type="OrthoDB" id="3860121at2759"/>
<accession>A0A4V5NJG2</accession>
<feature type="compositionally biased region" description="Polar residues" evidence="1">
    <location>
        <begin position="515"/>
        <end position="530"/>
    </location>
</feature>
<keyword evidence="4" id="KW-1185">Reference proteome</keyword>
<feature type="region of interest" description="Disordered" evidence="1">
    <location>
        <begin position="715"/>
        <end position="873"/>
    </location>
</feature>
<feature type="region of interest" description="Disordered" evidence="1">
    <location>
        <begin position="372"/>
        <end position="463"/>
    </location>
</feature>
<feature type="compositionally biased region" description="Low complexity" evidence="1">
    <location>
        <begin position="173"/>
        <end position="184"/>
    </location>
</feature>